<accession>A0ABS4XC92</accession>
<evidence type="ECO:0000313" key="1">
    <source>
        <dbReference type="EMBL" id="MBP2386076.1"/>
    </source>
</evidence>
<comment type="caution">
    <text evidence="1">The sequence shown here is derived from an EMBL/GenBank/DDBJ whole genome shotgun (WGS) entry which is preliminary data.</text>
</comment>
<name>A0ABS4XC92_9MICC</name>
<keyword evidence="2" id="KW-1185">Reference proteome</keyword>
<dbReference type="Proteomes" id="UP001296993">
    <property type="component" value="Unassembled WGS sequence"/>
</dbReference>
<proteinExistence type="predicted"/>
<dbReference type="EMBL" id="JAGIOF010000001">
    <property type="protein sequence ID" value="MBP2386076.1"/>
    <property type="molecule type" value="Genomic_DNA"/>
</dbReference>
<evidence type="ECO:0000313" key="2">
    <source>
        <dbReference type="Proteomes" id="UP001296993"/>
    </source>
</evidence>
<protein>
    <submittedName>
        <fullName evidence="1">Uncharacterized protein</fullName>
    </submittedName>
</protein>
<reference evidence="1 2" key="1">
    <citation type="submission" date="2021-03" db="EMBL/GenBank/DDBJ databases">
        <title>Sequencing the genomes of 1000 actinobacteria strains.</title>
        <authorList>
            <person name="Klenk H.-P."/>
        </authorList>
    </citation>
    <scope>NUCLEOTIDE SEQUENCE [LARGE SCALE GENOMIC DNA]</scope>
    <source>
        <strain evidence="1 2">DSM 15797</strain>
    </source>
</reference>
<organism evidence="1 2">
    <name type="scientific">Paeniglutamicibacter kerguelensis</name>
    <dbReference type="NCBI Taxonomy" id="254788"/>
    <lineage>
        <taxon>Bacteria</taxon>
        <taxon>Bacillati</taxon>
        <taxon>Actinomycetota</taxon>
        <taxon>Actinomycetes</taxon>
        <taxon>Micrococcales</taxon>
        <taxon>Micrococcaceae</taxon>
        <taxon>Paeniglutamicibacter</taxon>
    </lineage>
</organism>
<sequence>MLAIGGGVSQRTSGGLAIMGMDSDLSRVRRPICTILLVLPMFRVALRMG</sequence>
<gene>
    <name evidence="1" type="ORF">JOF47_001587</name>
</gene>